<dbReference type="Proteomes" id="UP000677054">
    <property type="component" value="Unassembled WGS sequence"/>
</dbReference>
<sequence length="156" mass="17795">MDSMDLVGMETEQLPVTVLTDWESHNQLMARTEMEFDAKANDMKKTGLTLVSQRCIQLKENVEEKENKLEVEKMGAEAFLTTVNKAMQLSVVEEEGDAVRISFPSSKYLIFKVEENAYRLLKSDPPLPNLLLAEEKLNETQDLTGFLFAFHKFSSK</sequence>
<keyword evidence="4 9" id="KW-0132">Cell division</keyword>
<evidence type="ECO:0000256" key="1">
    <source>
        <dbReference type="ARBA" id="ARBA00004584"/>
    </source>
</evidence>
<reference evidence="11" key="1">
    <citation type="submission" date="2020-11" db="EMBL/GenBank/DDBJ databases">
        <authorList>
            <person name="Tran Van P."/>
        </authorList>
    </citation>
    <scope>NUCLEOTIDE SEQUENCE</scope>
</reference>
<gene>
    <name evidence="11" type="ORF">DSTB1V02_LOCUS6702</name>
</gene>
<dbReference type="GO" id="GO:0005634">
    <property type="term" value="C:nucleus"/>
    <property type="evidence" value="ECO:0007669"/>
    <property type="project" value="UniProtKB-SubCell"/>
</dbReference>
<accession>A0A7R9A7G3</accession>
<comment type="subunit">
    <text evidence="9">Component of the NDC80 complex.</text>
</comment>
<evidence type="ECO:0000256" key="3">
    <source>
        <dbReference type="ARBA" id="ARBA00022454"/>
    </source>
</evidence>
<dbReference type="EMBL" id="LR900775">
    <property type="protein sequence ID" value="CAD7246859.1"/>
    <property type="molecule type" value="Genomic_DNA"/>
</dbReference>
<dbReference type="GO" id="GO:0007059">
    <property type="term" value="P:chromosome segregation"/>
    <property type="evidence" value="ECO:0007669"/>
    <property type="project" value="InterPro"/>
</dbReference>
<comment type="similarity">
    <text evidence="2 9">Belongs to the SPC25 family.</text>
</comment>
<keyword evidence="6" id="KW-0175">Coiled coil</keyword>
<name>A0A7R9A7G3_9CRUS</name>
<evidence type="ECO:0000313" key="12">
    <source>
        <dbReference type="Proteomes" id="UP000677054"/>
    </source>
</evidence>
<evidence type="ECO:0000256" key="6">
    <source>
        <dbReference type="ARBA" id="ARBA00023054"/>
    </source>
</evidence>
<dbReference type="EMBL" id="CAJPEV010001258">
    <property type="protein sequence ID" value="CAG0891692.1"/>
    <property type="molecule type" value="Genomic_DNA"/>
</dbReference>
<dbReference type="GO" id="GO:0051301">
    <property type="term" value="P:cell division"/>
    <property type="evidence" value="ECO:0007669"/>
    <property type="project" value="UniProtKB-UniRule"/>
</dbReference>
<proteinExistence type="inferred from homology"/>
<evidence type="ECO:0000313" key="11">
    <source>
        <dbReference type="EMBL" id="CAD7246859.1"/>
    </source>
</evidence>
<feature type="domain" description="Chromosome segregation protein Spc25 C-terminal" evidence="10">
    <location>
        <begin position="109"/>
        <end position="147"/>
    </location>
</feature>
<dbReference type="AlphaFoldDB" id="A0A7R9A7G3"/>
<dbReference type="GO" id="GO:0031262">
    <property type="term" value="C:Ndc80 complex"/>
    <property type="evidence" value="ECO:0007669"/>
    <property type="project" value="InterPro"/>
</dbReference>
<evidence type="ECO:0000256" key="7">
    <source>
        <dbReference type="ARBA" id="ARBA00023306"/>
    </source>
</evidence>
<dbReference type="Pfam" id="PF08234">
    <property type="entry name" value="Spindle_Spc25"/>
    <property type="match status" value="1"/>
</dbReference>
<evidence type="ECO:0000256" key="9">
    <source>
        <dbReference type="RuleBase" id="RU367150"/>
    </source>
</evidence>
<keyword evidence="9" id="KW-0539">Nucleus</keyword>
<evidence type="ECO:0000256" key="5">
    <source>
        <dbReference type="ARBA" id="ARBA00022776"/>
    </source>
</evidence>
<comment type="subcellular location">
    <subcellularLocation>
        <location evidence="1">Chromosome</location>
        <location evidence="1">Centromere</location>
    </subcellularLocation>
    <subcellularLocation>
        <location evidence="9">Nucleus</location>
    </subcellularLocation>
    <subcellularLocation>
        <location evidence="9">Chromosome</location>
        <location evidence="9">Centromere</location>
        <location evidence="9">Kinetochore</location>
    </subcellularLocation>
</comment>
<keyword evidence="9" id="KW-0995">Kinetochore</keyword>
<organism evidence="11">
    <name type="scientific">Darwinula stevensoni</name>
    <dbReference type="NCBI Taxonomy" id="69355"/>
    <lineage>
        <taxon>Eukaryota</taxon>
        <taxon>Metazoa</taxon>
        <taxon>Ecdysozoa</taxon>
        <taxon>Arthropoda</taxon>
        <taxon>Crustacea</taxon>
        <taxon>Oligostraca</taxon>
        <taxon>Ostracoda</taxon>
        <taxon>Podocopa</taxon>
        <taxon>Podocopida</taxon>
        <taxon>Darwinulocopina</taxon>
        <taxon>Darwinuloidea</taxon>
        <taxon>Darwinulidae</taxon>
        <taxon>Darwinula</taxon>
    </lineage>
</organism>
<keyword evidence="7 9" id="KW-0131">Cell cycle</keyword>
<keyword evidence="5 9" id="KW-0498">Mitosis</keyword>
<comment type="function">
    <text evidence="9">Acts as a component of the essential kinetochore-associated NDC80 complex, which is required for chromosome segregation and spindle checkpoint activity.</text>
</comment>
<keyword evidence="3 9" id="KW-0158">Chromosome</keyword>
<keyword evidence="8 9" id="KW-0137">Centromere</keyword>
<evidence type="ECO:0000256" key="8">
    <source>
        <dbReference type="ARBA" id="ARBA00023328"/>
    </source>
</evidence>
<evidence type="ECO:0000256" key="4">
    <source>
        <dbReference type="ARBA" id="ARBA00022618"/>
    </source>
</evidence>
<evidence type="ECO:0000256" key="2">
    <source>
        <dbReference type="ARBA" id="ARBA00006379"/>
    </source>
</evidence>
<keyword evidence="12" id="KW-1185">Reference proteome</keyword>
<dbReference type="Gene3D" id="3.30.457.50">
    <property type="entry name" value="Chromosome segregation protein Spc25"/>
    <property type="match status" value="1"/>
</dbReference>
<dbReference type="InterPro" id="IPR013255">
    <property type="entry name" value="Spc25_C"/>
</dbReference>
<evidence type="ECO:0000259" key="10">
    <source>
        <dbReference type="Pfam" id="PF08234"/>
    </source>
</evidence>
<protein>
    <recommendedName>
        <fullName evidence="9">Kinetochore protein SPC25</fullName>
    </recommendedName>
</protein>